<evidence type="ECO:0000256" key="1">
    <source>
        <dbReference type="SAM" id="SignalP"/>
    </source>
</evidence>
<dbReference type="PROSITE" id="PS50983">
    <property type="entry name" value="FE_B12_PBP"/>
    <property type="match status" value="1"/>
</dbReference>
<dbReference type="InterPro" id="IPR050902">
    <property type="entry name" value="ABC_Transporter_SBP"/>
</dbReference>
<dbReference type="PANTHER" id="PTHR30535:SF4">
    <property type="entry name" value="HEMIN-BINDING PERIPLASMIC PROTEIN HMUT"/>
    <property type="match status" value="1"/>
</dbReference>
<dbReference type="InterPro" id="IPR002491">
    <property type="entry name" value="ABC_transptr_periplasmic_BD"/>
</dbReference>
<comment type="caution">
    <text evidence="3">The sequence shown here is derived from an EMBL/GenBank/DDBJ whole genome shotgun (WGS) entry which is preliminary data.</text>
</comment>
<sequence>MKQRLALLLAAVAAFFTLSVSAAPAAPQRVVALGGPLTEIVYALGAGNRLIGVDQSSTYPEAARALPKVGYYRAFSLEGVVALKPDLVLASDQAGPPQALEQLRRLGLRVIVLPSAPTLDALEQRMHGVAAALGLRNDGRAMVIELRKQVDALAARQVGPTRALLLINRSGNPEGAGFDTSADAMLRLAGYRNVLAKQKGYKPLSLEGIAALKPDLIVTSTASLAASGGLDALLARPGIATTPAAQQRRVIVMDDLLLLGYGPRLPQALRELKAAPAVASR</sequence>
<dbReference type="PANTHER" id="PTHR30535">
    <property type="entry name" value="VITAMIN B12-BINDING PROTEIN"/>
    <property type="match status" value="1"/>
</dbReference>
<dbReference type="CDD" id="cd01149">
    <property type="entry name" value="HutB"/>
    <property type="match status" value="1"/>
</dbReference>
<proteinExistence type="predicted"/>
<accession>A0ABQ3GX08</accession>
<dbReference type="EMBL" id="BMYO01000002">
    <property type="protein sequence ID" value="GHD58688.1"/>
    <property type="molecule type" value="Genomic_DNA"/>
</dbReference>
<organism evidence="3 4">
    <name type="scientific">Jeongeupia chitinilytica</name>
    <dbReference type="NCBI Taxonomy" id="1041641"/>
    <lineage>
        <taxon>Bacteria</taxon>
        <taxon>Pseudomonadati</taxon>
        <taxon>Pseudomonadota</taxon>
        <taxon>Betaproteobacteria</taxon>
        <taxon>Neisseriales</taxon>
        <taxon>Chitinibacteraceae</taxon>
        <taxon>Jeongeupia</taxon>
    </lineage>
</organism>
<dbReference type="Gene3D" id="3.40.50.1980">
    <property type="entry name" value="Nitrogenase molybdenum iron protein domain"/>
    <property type="match status" value="2"/>
</dbReference>
<evidence type="ECO:0000259" key="2">
    <source>
        <dbReference type="PROSITE" id="PS50983"/>
    </source>
</evidence>
<dbReference type="Pfam" id="PF01497">
    <property type="entry name" value="Peripla_BP_2"/>
    <property type="match status" value="1"/>
</dbReference>
<evidence type="ECO:0000313" key="3">
    <source>
        <dbReference type="EMBL" id="GHD58688.1"/>
    </source>
</evidence>
<dbReference type="RefSeq" id="WP_189458959.1">
    <property type="nucleotide sequence ID" value="NZ_BMYO01000002.1"/>
</dbReference>
<keyword evidence="1" id="KW-0732">Signal</keyword>
<reference evidence="4" key="1">
    <citation type="journal article" date="2019" name="Int. J. Syst. Evol. Microbiol.">
        <title>The Global Catalogue of Microorganisms (GCM) 10K type strain sequencing project: providing services to taxonomists for standard genome sequencing and annotation.</title>
        <authorList>
            <consortium name="The Broad Institute Genomics Platform"/>
            <consortium name="The Broad Institute Genome Sequencing Center for Infectious Disease"/>
            <person name="Wu L."/>
            <person name="Ma J."/>
        </authorList>
    </citation>
    <scope>NUCLEOTIDE SEQUENCE [LARGE SCALE GENOMIC DNA]</scope>
    <source>
        <strain evidence="4">KCTC 23701</strain>
    </source>
</reference>
<name>A0ABQ3GX08_9NEIS</name>
<feature type="chain" id="PRO_5046221252" evidence="1">
    <location>
        <begin position="23"/>
        <end position="281"/>
    </location>
</feature>
<feature type="signal peptide" evidence="1">
    <location>
        <begin position="1"/>
        <end position="22"/>
    </location>
</feature>
<gene>
    <name evidence="3" type="primary">bhuT</name>
    <name evidence="3" type="ORF">GCM10007350_08930</name>
</gene>
<evidence type="ECO:0000313" key="4">
    <source>
        <dbReference type="Proteomes" id="UP000604737"/>
    </source>
</evidence>
<dbReference type="Proteomes" id="UP000604737">
    <property type="component" value="Unassembled WGS sequence"/>
</dbReference>
<keyword evidence="4" id="KW-1185">Reference proteome</keyword>
<protein>
    <submittedName>
        <fullName evidence="3">Hemin-binding protein</fullName>
    </submittedName>
</protein>
<feature type="domain" description="Fe/B12 periplasmic-binding" evidence="2">
    <location>
        <begin position="29"/>
        <end position="281"/>
    </location>
</feature>
<dbReference type="SUPFAM" id="SSF53807">
    <property type="entry name" value="Helical backbone' metal receptor"/>
    <property type="match status" value="1"/>
</dbReference>